<feature type="domain" description="NAC" evidence="6">
    <location>
        <begin position="7"/>
        <end position="171"/>
    </location>
</feature>
<dbReference type="FunCoup" id="A0A804KUY2">
    <property type="interactions" value="1539"/>
</dbReference>
<keyword evidence="4" id="KW-0539">Nucleus</keyword>
<evidence type="ECO:0000259" key="6">
    <source>
        <dbReference type="PROSITE" id="PS51005"/>
    </source>
</evidence>
<sequence length="206" mass="22817">MGEGSNLPPGFQFFPSDEELVVHFLRPKAAHLPCYPDIIPTIDLHHCDPWDLDGKALQGGNRHWYFFTRRSQNRATANGYWHAVSTDETVTSNHTPVGIKKTLRYYLGEAPEGIKTNWLMHEYHLPDAGLGSSSSSNGGSTSSSNSSRRKRGGQPTRTESNKWVVCRVHESAGGSQSSFHDDGSELSCLDEVFLSLDDLDDISLPN</sequence>
<dbReference type="EMBL" id="HG996476">
    <property type="protein sequence ID" value="CAG1853183.1"/>
    <property type="molecule type" value="Genomic_DNA"/>
</dbReference>
<evidence type="ECO:0000313" key="9">
    <source>
        <dbReference type="Proteomes" id="UP000012960"/>
    </source>
</evidence>
<dbReference type="Proteomes" id="UP000012960">
    <property type="component" value="Unplaced"/>
</dbReference>
<dbReference type="OMA" id="VYERNCD"/>
<dbReference type="GO" id="GO:0003677">
    <property type="term" value="F:DNA binding"/>
    <property type="evidence" value="ECO:0007669"/>
    <property type="project" value="UniProtKB-KW"/>
</dbReference>
<dbReference type="OrthoDB" id="1877845at2759"/>
<dbReference type="Gramene" id="Ma10_t11090.1">
    <property type="protein sequence ID" value="Ma10_p11090.1"/>
    <property type="gene ID" value="Ma10_g11090"/>
</dbReference>
<feature type="region of interest" description="Disordered" evidence="5">
    <location>
        <begin position="129"/>
        <end position="162"/>
    </location>
</feature>
<feature type="compositionally biased region" description="Low complexity" evidence="5">
    <location>
        <begin position="131"/>
        <end position="146"/>
    </location>
</feature>
<proteinExistence type="predicted"/>
<keyword evidence="3" id="KW-0804">Transcription</keyword>
<dbReference type="InterPro" id="IPR003441">
    <property type="entry name" value="NAC-dom"/>
</dbReference>
<keyword evidence="9" id="KW-1185">Reference proteome</keyword>
<evidence type="ECO:0000313" key="8">
    <source>
        <dbReference type="EnsemblPlants" id="Ma10_p11090.1"/>
    </source>
</evidence>
<keyword evidence="1" id="KW-0805">Transcription regulation</keyword>
<evidence type="ECO:0000256" key="4">
    <source>
        <dbReference type="ARBA" id="ARBA00023242"/>
    </source>
</evidence>
<evidence type="ECO:0000256" key="5">
    <source>
        <dbReference type="SAM" id="MobiDB-lite"/>
    </source>
</evidence>
<protein>
    <submittedName>
        <fullName evidence="7">(wild Malaysian banana) hypothetical protein</fullName>
    </submittedName>
</protein>
<dbReference type="EnsemblPlants" id="Ma10_t11090.1">
    <property type="protein sequence ID" value="Ma10_p11090.1"/>
    <property type="gene ID" value="Ma10_g11090"/>
</dbReference>
<reference evidence="8" key="2">
    <citation type="submission" date="2021-05" db="UniProtKB">
        <authorList>
            <consortium name="EnsemblPlants"/>
        </authorList>
    </citation>
    <scope>IDENTIFICATION</scope>
    <source>
        <strain evidence="8">subsp. malaccensis</strain>
    </source>
</reference>
<accession>A0A804KUY2</accession>
<dbReference type="AlphaFoldDB" id="A0A804KUY2"/>
<evidence type="ECO:0000313" key="7">
    <source>
        <dbReference type="EMBL" id="CAG1853183.1"/>
    </source>
</evidence>
<gene>
    <name evidence="7" type="ORF">GSMUA_314090.1</name>
</gene>
<dbReference type="PANTHER" id="PTHR31719:SF134">
    <property type="entry name" value="NAC DOMAIN-CONTAINING PROTEIN 104"/>
    <property type="match status" value="1"/>
</dbReference>
<evidence type="ECO:0000256" key="3">
    <source>
        <dbReference type="ARBA" id="ARBA00023163"/>
    </source>
</evidence>
<evidence type="ECO:0000256" key="1">
    <source>
        <dbReference type="ARBA" id="ARBA00023015"/>
    </source>
</evidence>
<dbReference type="InterPro" id="IPR036093">
    <property type="entry name" value="NAC_dom_sf"/>
</dbReference>
<dbReference type="GO" id="GO:0006355">
    <property type="term" value="P:regulation of DNA-templated transcription"/>
    <property type="evidence" value="ECO:0007669"/>
    <property type="project" value="InterPro"/>
</dbReference>
<organism evidence="8 9">
    <name type="scientific">Musa acuminata subsp. malaccensis</name>
    <name type="common">Wild banana</name>
    <name type="synonym">Musa malaccensis</name>
    <dbReference type="NCBI Taxonomy" id="214687"/>
    <lineage>
        <taxon>Eukaryota</taxon>
        <taxon>Viridiplantae</taxon>
        <taxon>Streptophyta</taxon>
        <taxon>Embryophyta</taxon>
        <taxon>Tracheophyta</taxon>
        <taxon>Spermatophyta</taxon>
        <taxon>Magnoliopsida</taxon>
        <taxon>Liliopsida</taxon>
        <taxon>Zingiberales</taxon>
        <taxon>Musaceae</taxon>
        <taxon>Musa</taxon>
    </lineage>
</organism>
<dbReference type="PROSITE" id="PS51005">
    <property type="entry name" value="NAC"/>
    <property type="match status" value="1"/>
</dbReference>
<dbReference type="SUPFAM" id="SSF101941">
    <property type="entry name" value="NAC domain"/>
    <property type="match status" value="1"/>
</dbReference>
<evidence type="ECO:0000256" key="2">
    <source>
        <dbReference type="ARBA" id="ARBA00023125"/>
    </source>
</evidence>
<dbReference type="Gene3D" id="2.170.150.80">
    <property type="entry name" value="NAC domain"/>
    <property type="match status" value="1"/>
</dbReference>
<keyword evidence="2" id="KW-0238">DNA-binding</keyword>
<dbReference type="PANTHER" id="PTHR31719">
    <property type="entry name" value="NAC TRANSCRIPTION FACTOR 56"/>
    <property type="match status" value="1"/>
</dbReference>
<dbReference type="GO" id="GO:0048731">
    <property type="term" value="P:system development"/>
    <property type="evidence" value="ECO:0000318"/>
    <property type="project" value="GO_Central"/>
</dbReference>
<dbReference type="Pfam" id="PF02365">
    <property type="entry name" value="NAM"/>
    <property type="match status" value="1"/>
</dbReference>
<name>A0A804KUY2_MUSAM</name>
<reference evidence="7" key="1">
    <citation type="submission" date="2021-03" db="EMBL/GenBank/DDBJ databases">
        <authorList>
            <consortium name="Genoscope - CEA"/>
            <person name="William W."/>
        </authorList>
    </citation>
    <scope>NUCLEOTIDE SEQUENCE</scope>
    <source>
        <strain evidence="7">Doubled-haploid Pahang</strain>
    </source>
</reference>
<dbReference type="KEGG" id="mus:104000765"/>